<proteinExistence type="inferred from homology"/>
<comment type="similarity">
    <text evidence="1 4">Belongs to the glycosyl hydrolase 26 family.</text>
</comment>
<keyword evidence="7" id="KW-1185">Reference proteome</keyword>
<dbReference type="STRING" id="717606.PaecuDRAFT_2120"/>
<sequence>MLGQKKWKSVLLLLIAVMVLSITAIPGGNAYAMNVWGIYKEAQQLEAKGKYTEAIAKYKIIAAEFVKTQQYGNASNIYRNIGADYSILGKYDDAVASWDLEALYAGKVGQTQISIAAKRKADALRSSAQLFVETEAAKLGNTNYHQAIFEPKNGALIGAYAELDPKVHNAKTSNPFYTEGFPQLTGKKHAAYLLYFTYGNPLSSLKSHIEEARANGTALQLGIQPIKGLNQVQDDAYLHQFAQEIADAGIPIFVRFANEMNGDWVPWNGNPKLYIEKFRLVANVIHKTAPDSAAMVWAPGQIPEYNIEDYYPGDAYVDWVGVSLYTIFNPTLDPLKKGEDRSSHLDKFDLIYKLYADRKPVFISEGGVSYMYPEKLQDKTAWSSYQLKQFYMTLPMVYPKVKGVFYFDSNHDASNRVKYYMLSANAKLLEAYKQSIASPFYLSTVGDESPIAYRKISGATVEASTQKVSAYVKSWTPILSKVTYEIGGKVVAATTQLPWKASINFAVYKGKSITVVVKAYDSNGKLATTQKVPVTVK</sequence>
<organism evidence="6 7">
    <name type="scientific">Paenibacillus curdlanolyticus YK9</name>
    <dbReference type="NCBI Taxonomy" id="717606"/>
    <lineage>
        <taxon>Bacteria</taxon>
        <taxon>Bacillati</taxon>
        <taxon>Bacillota</taxon>
        <taxon>Bacilli</taxon>
        <taxon>Bacillales</taxon>
        <taxon>Paenibacillaceae</taxon>
        <taxon>Paenibacillus</taxon>
    </lineage>
</organism>
<dbReference type="PROSITE" id="PS51764">
    <property type="entry name" value="GH26"/>
    <property type="match status" value="1"/>
</dbReference>
<dbReference type="eggNOG" id="COG4124">
    <property type="taxonomic scope" value="Bacteria"/>
</dbReference>
<dbReference type="InterPro" id="IPR000805">
    <property type="entry name" value="Glyco_hydro_26"/>
</dbReference>
<dbReference type="Pfam" id="PF02156">
    <property type="entry name" value="Glyco_hydro_26"/>
    <property type="match status" value="1"/>
</dbReference>
<keyword evidence="3 4" id="KW-0326">Glycosidase</keyword>
<dbReference type="GO" id="GO:0006080">
    <property type="term" value="P:substituted mannan metabolic process"/>
    <property type="evidence" value="ECO:0007669"/>
    <property type="project" value="InterPro"/>
</dbReference>
<accession>E0I8Y6</accession>
<evidence type="ECO:0000256" key="3">
    <source>
        <dbReference type="ARBA" id="ARBA00023295"/>
    </source>
</evidence>
<evidence type="ECO:0000256" key="4">
    <source>
        <dbReference type="PROSITE-ProRule" id="PRU01100"/>
    </source>
</evidence>
<dbReference type="RefSeq" id="WP_006038120.1">
    <property type="nucleotide sequence ID" value="NZ_AEDD01000005.1"/>
</dbReference>
<feature type="active site" description="Nucleophile" evidence="4">
    <location>
        <position position="365"/>
    </location>
</feature>
<evidence type="ECO:0000256" key="2">
    <source>
        <dbReference type="ARBA" id="ARBA00022801"/>
    </source>
</evidence>
<dbReference type="Gene3D" id="2.60.40.10">
    <property type="entry name" value="Immunoglobulins"/>
    <property type="match status" value="1"/>
</dbReference>
<dbReference type="InterPro" id="IPR022790">
    <property type="entry name" value="GH26_dom"/>
</dbReference>
<dbReference type="PANTHER" id="PTHR40079">
    <property type="entry name" value="MANNAN ENDO-1,4-BETA-MANNOSIDASE E-RELATED"/>
    <property type="match status" value="1"/>
</dbReference>
<dbReference type="Proteomes" id="UP000005387">
    <property type="component" value="Unassembled WGS sequence"/>
</dbReference>
<dbReference type="Gene3D" id="3.20.20.80">
    <property type="entry name" value="Glycosidases"/>
    <property type="match status" value="1"/>
</dbReference>
<dbReference type="InterPro" id="IPR013783">
    <property type="entry name" value="Ig-like_fold"/>
</dbReference>
<dbReference type="AlphaFoldDB" id="E0I8Y6"/>
<dbReference type="GO" id="GO:0016985">
    <property type="term" value="F:mannan endo-1,4-beta-mannosidase activity"/>
    <property type="evidence" value="ECO:0007669"/>
    <property type="project" value="InterPro"/>
</dbReference>
<feature type="domain" description="GH26" evidence="5">
    <location>
        <begin position="134"/>
        <end position="432"/>
    </location>
</feature>
<name>E0I8Y6_9BACL</name>
<dbReference type="EMBL" id="AEDD01000005">
    <property type="protein sequence ID" value="EFM10870.1"/>
    <property type="molecule type" value="Genomic_DNA"/>
</dbReference>
<evidence type="ECO:0000313" key="6">
    <source>
        <dbReference type="EMBL" id="EFM10870.1"/>
    </source>
</evidence>
<protein>
    <recommendedName>
        <fullName evidence="5">GH26 domain-containing protein</fullName>
    </recommendedName>
</protein>
<evidence type="ECO:0000256" key="1">
    <source>
        <dbReference type="ARBA" id="ARBA00007754"/>
    </source>
</evidence>
<evidence type="ECO:0000259" key="5">
    <source>
        <dbReference type="PROSITE" id="PS51764"/>
    </source>
</evidence>
<dbReference type="InterPro" id="IPR017853">
    <property type="entry name" value="GH"/>
</dbReference>
<dbReference type="PANTHER" id="PTHR40079:SF4">
    <property type="entry name" value="GH26 DOMAIN-CONTAINING PROTEIN-RELATED"/>
    <property type="match status" value="1"/>
</dbReference>
<evidence type="ECO:0000313" key="7">
    <source>
        <dbReference type="Proteomes" id="UP000005387"/>
    </source>
</evidence>
<feature type="active site" description="Proton donor" evidence="4">
    <location>
        <position position="259"/>
    </location>
</feature>
<dbReference type="SUPFAM" id="SSF51445">
    <property type="entry name" value="(Trans)glycosidases"/>
    <property type="match status" value="1"/>
</dbReference>
<reference evidence="6 7" key="1">
    <citation type="submission" date="2010-07" db="EMBL/GenBank/DDBJ databases">
        <title>The draft genome of Paenibacillus curdlanolyticus YK9.</title>
        <authorList>
            <consortium name="US DOE Joint Genome Institute (JGI-PGF)"/>
            <person name="Lucas S."/>
            <person name="Copeland A."/>
            <person name="Lapidus A."/>
            <person name="Cheng J.-F."/>
            <person name="Bruce D."/>
            <person name="Goodwin L."/>
            <person name="Pitluck S."/>
            <person name="Land M.L."/>
            <person name="Hauser L."/>
            <person name="Chang Y.-J."/>
            <person name="Jeffries C."/>
            <person name="Anderson I.J."/>
            <person name="Johnson E."/>
            <person name="Loganathan U."/>
            <person name="Mulhopadhyay B."/>
            <person name="Kyrpides N."/>
            <person name="Woyke T.J."/>
        </authorList>
    </citation>
    <scope>NUCLEOTIDE SEQUENCE [LARGE SCALE GENOMIC DNA]</scope>
    <source>
        <strain evidence="6 7">YK9</strain>
    </source>
</reference>
<gene>
    <name evidence="6" type="ORF">PaecuDRAFT_2120</name>
</gene>
<dbReference type="OrthoDB" id="9802773at2"/>
<keyword evidence="2 4" id="KW-0378">Hydrolase</keyword>